<dbReference type="Proteomes" id="UP000224460">
    <property type="component" value="Unassembled WGS sequence"/>
</dbReference>
<keyword evidence="2" id="KW-1185">Reference proteome</keyword>
<evidence type="ECO:0000313" key="2">
    <source>
        <dbReference type="Proteomes" id="UP000224460"/>
    </source>
</evidence>
<name>A0AC61DDT7_9FIRM</name>
<sequence length="308" mass="34628">MIEINDACKSFGTLKALDHVSIKIPKGCIYGVIGENGAGKSTLIQALVGIYTLDEGSILIEGQPVYENNEVKRHLGYVADRNQFFKGYTVKQMMDFFDLAYPSFSVEKFEAYNKVFKLKKNAKVKNLSKGMQMRLAIMLNIAIGPRLLVLDEPTSGLDAIAKKQVLDLIISEVEESGMTVVISSHHLAELERICDEVTILNQGKVAYQSTVDDLKAKVKKLQVVFEEKAPEDLGKWPEIVNLDHVGSVYYIVTDQYSHSFEDKLRKNGARLIEPIGLNLEEVFIYTSTVERIEGERGKDERVKSFNKN</sequence>
<proteinExistence type="predicted"/>
<reference evidence="1" key="1">
    <citation type="submission" date="2017-10" db="EMBL/GenBank/DDBJ databases">
        <title>Genome sequence of cellulolytic Lachnospiraceae bacterium XHS1971 isolated from hotspring sediment.</title>
        <authorList>
            <person name="Vasudevan G."/>
            <person name="Joshi A.J."/>
            <person name="Hivarkar S."/>
            <person name="Lanjekar V.B."/>
            <person name="Dhakephalkar P.K."/>
            <person name="Dagar S."/>
        </authorList>
    </citation>
    <scope>NUCLEOTIDE SEQUENCE</scope>
    <source>
        <strain evidence="1">XHS1971</strain>
    </source>
</reference>
<accession>A0AC61DDT7</accession>
<dbReference type="EMBL" id="PEDL01000006">
    <property type="protein sequence ID" value="PHV70871.1"/>
    <property type="molecule type" value="Genomic_DNA"/>
</dbReference>
<gene>
    <name evidence="1" type="ORF">CS063_07555</name>
</gene>
<evidence type="ECO:0000313" key="1">
    <source>
        <dbReference type="EMBL" id="PHV70871.1"/>
    </source>
</evidence>
<protein>
    <submittedName>
        <fullName evidence="1">ABC transporter</fullName>
    </submittedName>
</protein>
<comment type="caution">
    <text evidence="1">The sequence shown here is derived from an EMBL/GenBank/DDBJ whole genome shotgun (WGS) entry which is preliminary data.</text>
</comment>
<organism evidence="1 2">
    <name type="scientific">Sporanaerobium hydrogeniformans</name>
    <dbReference type="NCBI Taxonomy" id="3072179"/>
    <lineage>
        <taxon>Bacteria</taxon>
        <taxon>Bacillati</taxon>
        <taxon>Bacillota</taxon>
        <taxon>Clostridia</taxon>
        <taxon>Lachnospirales</taxon>
        <taxon>Lachnospiraceae</taxon>
        <taxon>Sporanaerobium</taxon>
    </lineage>
</organism>